<dbReference type="KEGG" id="npz:ACX27_24195"/>
<dbReference type="SUPFAM" id="SSF69572">
    <property type="entry name" value="Activating enzymes of the ubiquitin-like proteins"/>
    <property type="match status" value="1"/>
</dbReference>
<dbReference type="Proteomes" id="UP000062645">
    <property type="component" value="Chromosome"/>
</dbReference>
<name>A0A0M4TNG1_9NOSO</name>
<dbReference type="RefSeq" id="WP_062296198.1">
    <property type="nucleotide sequence ID" value="NZ_CP012036.1"/>
</dbReference>
<evidence type="ECO:0000259" key="1">
    <source>
        <dbReference type="Pfam" id="PF00899"/>
    </source>
</evidence>
<gene>
    <name evidence="2" type="ORF">ACX27_24195</name>
</gene>
<dbReference type="PANTHER" id="PTHR43267">
    <property type="entry name" value="TRNA THREONYLCARBAMOYLADENOSINE DEHYDRATASE"/>
    <property type="match status" value="1"/>
</dbReference>
<reference evidence="2 3" key="2">
    <citation type="journal article" date="2016" name="Genome Announc.">
        <title>Draft Genome Sequence of the N2-Fixing Cyanobacterium Nostoc piscinale CENA21, Isolated from the Brazilian Amazon Floodplain.</title>
        <authorList>
            <person name="Leao T."/>
            <person name="Guimaraes P.I."/>
            <person name="de Melo A.G."/>
            <person name="Ramos R.T."/>
            <person name="Leao P.N."/>
            <person name="Silva A."/>
            <person name="Fiore M.F."/>
            <person name="Schneider M.P."/>
        </authorList>
    </citation>
    <scope>NUCLEOTIDE SEQUENCE [LARGE SCALE GENOMIC DNA]</scope>
    <source>
        <strain evidence="2 3">CENA21</strain>
    </source>
</reference>
<dbReference type="Pfam" id="PF00899">
    <property type="entry name" value="ThiF"/>
    <property type="match status" value="1"/>
</dbReference>
<dbReference type="InterPro" id="IPR045886">
    <property type="entry name" value="ThiF/MoeB/HesA"/>
</dbReference>
<feature type="domain" description="THIF-type NAD/FAD binding fold" evidence="1">
    <location>
        <begin position="179"/>
        <end position="408"/>
    </location>
</feature>
<dbReference type="EMBL" id="CP012036">
    <property type="protein sequence ID" value="ALF55224.1"/>
    <property type="molecule type" value="Genomic_DNA"/>
</dbReference>
<dbReference type="GO" id="GO:0061503">
    <property type="term" value="F:tRNA threonylcarbamoyladenosine dehydratase"/>
    <property type="evidence" value="ECO:0007669"/>
    <property type="project" value="TreeGrafter"/>
</dbReference>
<dbReference type="PATRIC" id="fig|224013.5.peg.5805"/>
<dbReference type="Gene3D" id="3.40.50.720">
    <property type="entry name" value="NAD(P)-binding Rossmann-like Domain"/>
    <property type="match status" value="1"/>
</dbReference>
<dbReference type="GO" id="GO:0061504">
    <property type="term" value="P:cyclic threonylcarbamoyladenosine biosynthetic process"/>
    <property type="evidence" value="ECO:0007669"/>
    <property type="project" value="TreeGrafter"/>
</dbReference>
<reference evidence="3" key="1">
    <citation type="submission" date="2015-07" db="EMBL/GenBank/DDBJ databases">
        <title>Genome Of Nitrogen-Fixing Cyanobacterium Nostoc piscinale CENA21 From Solimoes/Amazon River Floodplain Sediments And Comparative Genomics To Uncover Biosynthetic Natural Products Potential.</title>
        <authorList>
            <person name="Leao T.F."/>
            <person name="Leao P.N."/>
            <person name="Guimaraes P.I."/>
            <person name="de Melo A.G.C."/>
            <person name="Ramos R.T.J."/>
            <person name="Silva A."/>
            <person name="Fiore M.F."/>
            <person name="Schneider M.P.C."/>
        </authorList>
    </citation>
    <scope>NUCLEOTIDE SEQUENCE [LARGE SCALE GENOMIC DNA]</scope>
    <source>
        <strain evidence="3">CENA21</strain>
    </source>
</reference>
<dbReference type="InterPro" id="IPR000594">
    <property type="entry name" value="ThiF_NAD_FAD-bd"/>
</dbReference>
<sequence>MKYSLSMTAVQQAEIKAHVLPPDGKEAVAIALCGRRAGATSHCLLVHKVIPVPYEACSIREVNRVSWSTDVLIPLLGEASRRGMAILKIHGHPQNYPWHSEVDDESDRELFPSIYGWMEDDYPHASAIMLPNGQIIGRIVFPDGTFESLDVVKVVGEDLKFYYANADLQTVPEFAKRTAQTFGEDTYAKLKRLKVGVVGCSGTGSWVVEQFGRYGVGALVLVDPDYVEEKNLNRIPAWITDAQTKMPKVEMARRNIELMGLGTQVEIFPTSLFNSEAVRSLADCDVVFGCVDTIDGRWLLNRLATFYLLPYFDLGVKLEADGKGGIDQSCGGIQYLQPGQSLWSRGMFTLEQVRAAGLRRTNPKEYEQLRRDKYIAGLPPDERPAVISVNMNIASFAVLEFLARLHPYREEPNSQYDSLMFSFSQMQLYTEPMTTLCPTLVKHIGRGDVIPLLDNSELSDTEAICI</sequence>
<evidence type="ECO:0000313" key="2">
    <source>
        <dbReference type="EMBL" id="ALF55224.1"/>
    </source>
</evidence>
<proteinExistence type="predicted"/>
<dbReference type="InterPro" id="IPR035985">
    <property type="entry name" value="Ubiquitin-activating_enz"/>
</dbReference>
<keyword evidence="3" id="KW-1185">Reference proteome</keyword>
<protein>
    <submittedName>
        <fullName evidence="2">Thiamine biosynthesis protein ThiF</fullName>
    </submittedName>
</protein>
<dbReference type="AlphaFoldDB" id="A0A0M4TNG1"/>
<evidence type="ECO:0000313" key="3">
    <source>
        <dbReference type="Proteomes" id="UP000062645"/>
    </source>
</evidence>
<dbReference type="OrthoDB" id="2746358at2"/>
<dbReference type="STRING" id="224013.ACX27_24195"/>
<accession>A0A0M4TNG1</accession>
<organism evidence="2 3">
    <name type="scientific">Nostoc piscinale CENA21</name>
    <dbReference type="NCBI Taxonomy" id="224013"/>
    <lineage>
        <taxon>Bacteria</taxon>
        <taxon>Bacillati</taxon>
        <taxon>Cyanobacteriota</taxon>
        <taxon>Cyanophyceae</taxon>
        <taxon>Nostocales</taxon>
        <taxon>Nostocaceae</taxon>
        <taxon>Nostoc</taxon>
    </lineage>
</organism>
<dbReference type="GO" id="GO:0008641">
    <property type="term" value="F:ubiquitin-like modifier activating enzyme activity"/>
    <property type="evidence" value="ECO:0007669"/>
    <property type="project" value="InterPro"/>
</dbReference>
<dbReference type="PANTHER" id="PTHR43267:SF1">
    <property type="entry name" value="TRNA THREONYLCARBAMOYLADENOSINE DEHYDRATASE"/>
    <property type="match status" value="1"/>
</dbReference>